<evidence type="ECO:0000313" key="4">
    <source>
        <dbReference type="Proteomes" id="UP000245942"/>
    </source>
</evidence>
<feature type="compositionally biased region" description="Low complexity" evidence="1">
    <location>
        <begin position="300"/>
        <end position="309"/>
    </location>
</feature>
<dbReference type="RefSeq" id="XP_025348751.1">
    <property type="nucleotide sequence ID" value="XM_025490278.1"/>
</dbReference>
<name>A0A316UAT9_9BASI</name>
<keyword evidence="4" id="KW-1185">Reference proteome</keyword>
<dbReference type="EMBL" id="KZ819325">
    <property type="protein sequence ID" value="PWN21591.1"/>
    <property type="molecule type" value="Genomic_DNA"/>
</dbReference>
<proteinExistence type="predicted"/>
<protein>
    <recommendedName>
        <fullName evidence="5">Transmembrane protein 135 N-terminal domain-containing protein</fullName>
    </recommendedName>
</protein>
<keyword evidence="2" id="KW-0472">Membrane</keyword>
<evidence type="ECO:0000313" key="3">
    <source>
        <dbReference type="EMBL" id="PWN21591.1"/>
    </source>
</evidence>
<evidence type="ECO:0008006" key="5">
    <source>
        <dbReference type="Google" id="ProtNLM"/>
    </source>
</evidence>
<dbReference type="Proteomes" id="UP000245942">
    <property type="component" value="Unassembled WGS sequence"/>
</dbReference>
<evidence type="ECO:0000256" key="2">
    <source>
        <dbReference type="SAM" id="Phobius"/>
    </source>
</evidence>
<feature type="region of interest" description="Disordered" evidence="1">
    <location>
        <begin position="498"/>
        <end position="518"/>
    </location>
</feature>
<evidence type="ECO:0000256" key="1">
    <source>
        <dbReference type="SAM" id="MobiDB-lite"/>
    </source>
</evidence>
<organism evidence="3 4">
    <name type="scientific">Pseudomicrostroma glucosiphilum</name>
    <dbReference type="NCBI Taxonomy" id="1684307"/>
    <lineage>
        <taxon>Eukaryota</taxon>
        <taxon>Fungi</taxon>
        <taxon>Dikarya</taxon>
        <taxon>Basidiomycota</taxon>
        <taxon>Ustilaginomycotina</taxon>
        <taxon>Exobasidiomycetes</taxon>
        <taxon>Microstromatales</taxon>
        <taxon>Microstromatales incertae sedis</taxon>
        <taxon>Pseudomicrostroma</taxon>
    </lineage>
</organism>
<accession>A0A316UAT9</accession>
<keyword evidence="2" id="KW-1133">Transmembrane helix</keyword>
<keyword evidence="2" id="KW-0812">Transmembrane</keyword>
<gene>
    <name evidence="3" type="ORF">BCV69DRAFT_248115</name>
</gene>
<feature type="transmembrane region" description="Helical" evidence="2">
    <location>
        <begin position="604"/>
        <end position="625"/>
    </location>
</feature>
<dbReference type="PANTHER" id="PTHR12459">
    <property type="entry name" value="TRANSMEMBRANE PROTEIN 135-RELATED"/>
    <property type="match status" value="1"/>
</dbReference>
<dbReference type="OrthoDB" id="4021778at2759"/>
<dbReference type="PANTHER" id="PTHR12459:SF15">
    <property type="entry name" value="TRANSMEMBRANE PROTEIN 135"/>
    <property type="match status" value="1"/>
</dbReference>
<feature type="compositionally biased region" description="Basic and acidic residues" evidence="1">
    <location>
        <begin position="503"/>
        <end position="512"/>
    </location>
</feature>
<feature type="transmembrane region" description="Helical" evidence="2">
    <location>
        <begin position="637"/>
        <end position="657"/>
    </location>
</feature>
<dbReference type="InterPro" id="IPR026749">
    <property type="entry name" value="Tmem135"/>
</dbReference>
<dbReference type="GeneID" id="37012012"/>
<dbReference type="AlphaFoldDB" id="A0A316UAT9"/>
<sequence length="747" mass="80096">MTSVPPAPTSRHQRRVRLARSVLDPAAKAYLIGYLVDLIPSILKAILRFVTHEIKRIRLLQKRVREEKRAARELIEGDNPIVVPESSTSTWEDIVLPSLRGMPSIAKDVGQAAGVALGPQGMAAACAAAMLGTAILDELLASIFIKSGPKAAKSSSSSYSQNRLAKIQHIRIWTCFVAAALSSGSSLMLVQRTSAAGPSGSSKRLEGTPRPGMLPSPSLNSLKKSIIARFSPNSTLDRPSGLPTPLAPGGHFLARLTSLSIPVTPANPGSLSPVLQPKALPNDPEKSLNAYDASSGLPSPATAANTAPAEKSRALGKPSPTVDLTLFALVRGLDTLIRAMPLFTGSAGEIVSNLPKGSTRILGNSRSREQLGNSLRTGGSALVSQAEGLTFVMCCAVIMWSWFYAPERLPPTYVKWITNLATMDERLLLALRGIRNGKPHVWGYGNPNVTPQGIDMLSSLAESLGLPYEWGDPTRLPHSSSDAQRLIKEAKAANAETLAQGREVARDPHRPGGDPVPGYVLSGAAGRRGKGKMGGMPCELVHCGVGGSSCFANAALRWLRGWKVCMGIYIPVHLLPRLLFNPRQFAKNPIDAIQKVLMGSARSASFLATFIASIWFMVCLGRTVLLPRLFPSVSHRFWDRGLGPLMGSFACGFAIFIEEKRKRAEMALYVAPRALYACAEMLRPGWLSNGQSGAVWAERIVFGLAGAIVVTAARFRPQSLRGITSVMAWVLKSNARELRVKAKAITS</sequence>
<reference evidence="3 4" key="1">
    <citation type="journal article" date="2018" name="Mol. Biol. Evol.">
        <title>Broad Genomic Sampling Reveals a Smut Pathogenic Ancestry of the Fungal Clade Ustilaginomycotina.</title>
        <authorList>
            <person name="Kijpornyongpan T."/>
            <person name="Mondo S.J."/>
            <person name="Barry K."/>
            <person name="Sandor L."/>
            <person name="Lee J."/>
            <person name="Lipzen A."/>
            <person name="Pangilinan J."/>
            <person name="LaButti K."/>
            <person name="Hainaut M."/>
            <person name="Henrissat B."/>
            <person name="Grigoriev I.V."/>
            <person name="Spatafora J.W."/>
            <person name="Aime M.C."/>
        </authorList>
    </citation>
    <scope>NUCLEOTIDE SEQUENCE [LARGE SCALE GENOMIC DNA]</scope>
    <source>
        <strain evidence="3 4">MCA 4718</strain>
    </source>
</reference>
<feature type="region of interest" description="Disordered" evidence="1">
    <location>
        <begin position="195"/>
        <end position="218"/>
    </location>
</feature>
<feature type="region of interest" description="Disordered" evidence="1">
    <location>
        <begin position="268"/>
        <end position="316"/>
    </location>
</feature>